<gene>
    <name evidence="21" type="primary">APRR7_3</name>
    <name evidence="21" type="ORF">CFP56_040649</name>
</gene>
<dbReference type="InterPro" id="IPR033690">
    <property type="entry name" value="Adenylat_kinase_CS"/>
</dbReference>
<dbReference type="InterPro" id="IPR000850">
    <property type="entry name" value="Adenylat/UMP-CMP_kin"/>
</dbReference>
<proteinExistence type="inferred from homology"/>
<dbReference type="GO" id="GO:0005634">
    <property type="term" value="C:nucleus"/>
    <property type="evidence" value="ECO:0007669"/>
    <property type="project" value="UniProtKB-SubCell"/>
</dbReference>
<dbReference type="InterPro" id="IPR027417">
    <property type="entry name" value="P-loop_NTPase"/>
</dbReference>
<dbReference type="CDD" id="cd01428">
    <property type="entry name" value="ADK"/>
    <property type="match status" value="1"/>
</dbReference>
<dbReference type="NCBIfam" id="TIGR01351">
    <property type="entry name" value="adk"/>
    <property type="match status" value="1"/>
</dbReference>
<comment type="catalytic activity">
    <reaction evidence="1">
        <text>AMP + ATP = 2 ADP</text>
        <dbReference type="Rhea" id="RHEA:12973"/>
        <dbReference type="ChEBI" id="CHEBI:30616"/>
        <dbReference type="ChEBI" id="CHEBI:456215"/>
        <dbReference type="ChEBI" id="CHEBI:456216"/>
        <dbReference type="EC" id="2.7.4.3"/>
    </reaction>
</comment>
<evidence type="ECO:0000256" key="13">
    <source>
        <dbReference type="ARBA" id="ARBA00023163"/>
    </source>
</evidence>
<feature type="compositionally biased region" description="Low complexity" evidence="18">
    <location>
        <begin position="1206"/>
        <end position="1218"/>
    </location>
</feature>
<dbReference type="GO" id="GO:0010017">
    <property type="term" value="P:red or far-red light signaling pathway"/>
    <property type="evidence" value="ECO:0007669"/>
    <property type="project" value="UniProtKB-ARBA"/>
</dbReference>
<keyword evidence="10" id="KW-0902">Two-component regulatory system</keyword>
<dbReference type="EC" id="2.7.4.3" evidence="6"/>
<feature type="region of interest" description="Disordered" evidence="18">
    <location>
        <begin position="765"/>
        <end position="838"/>
    </location>
</feature>
<evidence type="ECO:0000313" key="22">
    <source>
        <dbReference type="Proteomes" id="UP000237347"/>
    </source>
</evidence>
<evidence type="ECO:0000313" key="21">
    <source>
        <dbReference type="EMBL" id="KAK7819138.1"/>
    </source>
</evidence>
<protein>
    <recommendedName>
        <fullName evidence="6">adenylate kinase</fullName>
        <ecNumber evidence="6">2.7.4.3</ecNumber>
    </recommendedName>
    <alternativeName>
        <fullName evidence="15">ATP:AMP phosphotransferase</fullName>
    </alternativeName>
</protein>
<evidence type="ECO:0000256" key="2">
    <source>
        <dbReference type="ARBA" id="ARBA00004123"/>
    </source>
</evidence>
<dbReference type="PANTHER" id="PTHR43874:SF125">
    <property type="entry name" value="TWO-COMPONENT RESPONSE REGULATOR-LIKE APRR7"/>
    <property type="match status" value="1"/>
</dbReference>
<sequence>MAATLTRLSKPSSSLSHFRRFISSSSAAIASETTNPPSSLTFNNTTTLSRKDPKDRNVQWVFLGCPGVGKGTYASRLSSLLGVPHIATGDLVREELASSGPLSHQLTEIVNQGKLVSDEIIISLLSKRLEVGETKGESGFILDGFPRTIRQAEILEGVTDIDLVVNLKLREDVLLEKCLGRRICSECGKNFNVASINVKGENGNPGMSMAPLLPPSHCMSKLITRSDDTETVVTERLRIYNEKSQPVEEFYRSRGKILDPLQHKLFYCTFEGIVPMSIDSDDGDKELQELNSSLLDGKKTVKDGVVMGEEQGVLKEGKLKIDGITKDVKDGQVGVFQVHAAPQMPQQQSQGAMVCWERFLHVRSLKVLLVENDDCTRHVVAALLRNCGYEVTEAADVLQAWKILEDLRNHIDLVLTEVVMPYLSGIGLLCKIMSHKTRPNLPVIMMSSYASMSLVFKCLSKGAVDFLVKPIRKNELKNLWQHVWRRCQSNQSSGKSRSVEKCKNNSCCNDEDDSESIGLDVGGGSDIGSGTQNSIMAIDEALEGSSLTFGIVPMSIDGDDGDKELRELNSSLLDGKKTVKDGVVMGEEQGVLKEGKLKSDGIAKDVKDGQVGVFQVHAAPQMPQQQSQGSMVCWERFLHVRSLKVLLVENDDCTRHVVAALLRNCGYEEAADVLQAWKILEDLRNHIDLVLTEVVMPYLSGIGLLCKIMSHKTRPNLPVIMMSSYASMSLVFKCLSKGAVDFLVKPIRKNELKNLWQHVWRRCQSSSGSGSESGSQNQSSGKSRSVEKCKNNSCCNDEDDSESIGLDVGGGSDIGSGTQSSWTKRAVEVDSPQPDSPYDQMVECPDSTCAQVDSTCAQDVRSNAETSGNKLVPVAKTRKLQKKKEECGIPEDNAPTANSLEMGVPRNLGIQLEFLRNDLLEPSSSKLTEQISKEQLNLNCESPSIKLKNEHATLKGDVTISTQSQMDSMEFEAQNRNSKISDINNKANNDTEELPSLELSLKRPRVVKDTGTEVQDDRYILRHSDLSAFSRYKAVSNTNKAHPRNVGSSSPHGIGLDVTMKESLHDIQFHSSGNPPNQFSNVGSNNIDMGSAINTSFAKSLIKKSSILSSVKHLHPSDFHSIKECPIYAPTAVLVPSKGTHKEIQNEHLYHHKNHHHHLVHNMQQQWPPDHSDLSLKKMAAAAPHCGSSNVLGGPEGNTVNYDVDGSSLSNGQNGSSLAVEAEGTDLESDGGISGNSGRGGPSGSGNTVGHNKFEQREAALTKFHWKRKERCFQKKVQYQSRKRHAEQ</sequence>
<dbReference type="PANTHER" id="PTHR43874">
    <property type="entry name" value="TWO-COMPONENT RESPONSE REGULATOR"/>
    <property type="match status" value="1"/>
</dbReference>
<keyword evidence="9" id="KW-0418">Kinase</keyword>
<dbReference type="PROSITE" id="PS50110">
    <property type="entry name" value="RESPONSE_REGULATORY"/>
    <property type="match status" value="2"/>
</dbReference>
<accession>A0AAW0IXB4</accession>
<dbReference type="InterPro" id="IPR045279">
    <property type="entry name" value="ARR-like"/>
</dbReference>
<evidence type="ECO:0000256" key="6">
    <source>
        <dbReference type="ARBA" id="ARBA00012955"/>
    </source>
</evidence>
<dbReference type="Proteomes" id="UP000237347">
    <property type="component" value="Unassembled WGS sequence"/>
</dbReference>
<feature type="region of interest" description="Disordered" evidence="18">
    <location>
        <begin position="1187"/>
        <end position="1256"/>
    </location>
</feature>
<dbReference type="Pfam" id="PF06203">
    <property type="entry name" value="CCT"/>
    <property type="match status" value="1"/>
</dbReference>
<keyword evidence="22" id="KW-1185">Reference proteome</keyword>
<dbReference type="GO" id="GO:0009736">
    <property type="term" value="P:cytokinin-activated signaling pathway"/>
    <property type="evidence" value="ECO:0007669"/>
    <property type="project" value="InterPro"/>
</dbReference>
<evidence type="ECO:0000259" key="19">
    <source>
        <dbReference type="PROSITE" id="PS50110"/>
    </source>
</evidence>
<evidence type="ECO:0000256" key="8">
    <source>
        <dbReference type="ARBA" id="ARBA00022741"/>
    </source>
</evidence>
<keyword evidence="8" id="KW-0547">Nucleotide-binding</keyword>
<dbReference type="GO" id="GO:0000160">
    <property type="term" value="P:phosphorelay signal transduction system"/>
    <property type="evidence" value="ECO:0007669"/>
    <property type="project" value="UniProtKB-KW"/>
</dbReference>
<dbReference type="Pfam" id="PF00406">
    <property type="entry name" value="ADK"/>
    <property type="match status" value="1"/>
</dbReference>
<comment type="caution">
    <text evidence="16">Lacks conserved residue(s) required for the propagation of feature annotation.</text>
</comment>
<feature type="compositionally biased region" description="Low complexity" evidence="18">
    <location>
        <begin position="765"/>
        <end position="783"/>
    </location>
</feature>
<comment type="subcellular location">
    <subcellularLocation>
        <location evidence="2 17">Nucleus</location>
    </subcellularLocation>
</comment>
<evidence type="ECO:0000256" key="9">
    <source>
        <dbReference type="ARBA" id="ARBA00022777"/>
    </source>
</evidence>
<keyword evidence="12" id="KW-0090">Biological rhythms</keyword>
<evidence type="ECO:0000256" key="17">
    <source>
        <dbReference type="PROSITE-ProRule" id="PRU00357"/>
    </source>
</evidence>
<evidence type="ECO:0000256" key="10">
    <source>
        <dbReference type="ARBA" id="ARBA00023012"/>
    </source>
</evidence>
<feature type="domain" description="CCT" evidence="20">
    <location>
        <begin position="1257"/>
        <end position="1288"/>
    </location>
</feature>
<evidence type="ECO:0000256" key="18">
    <source>
        <dbReference type="SAM" id="MobiDB-lite"/>
    </source>
</evidence>
<evidence type="ECO:0000256" key="11">
    <source>
        <dbReference type="ARBA" id="ARBA00023015"/>
    </source>
</evidence>
<feature type="domain" description="Response regulatory" evidence="19">
    <location>
        <begin position="366"/>
        <end position="484"/>
    </location>
</feature>
<dbReference type="SMART" id="SM00448">
    <property type="entry name" value="REC"/>
    <property type="match status" value="2"/>
</dbReference>
<dbReference type="EMBL" id="PKMF04000796">
    <property type="protein sequence ID" value="KAK7819138.1"/>
    <property type="molecule type" value="Genomic_DNA"/>
</dbReference>
<keyword evidence="14 17" id="KW-0539">Nucleus</keyword>
<name>A0AAW0IXB4_QUESU</name>
<dbReference type="InterPro" id="IPR010402">
    <property type="entry name" value="CCT_domain"/>
</dbReference>
<comment type="similarity">
    <text evidence="4">Belongs to the ARR-like family.</text>
</comment>
<organism evidence="21 22">
    <name type="scientific">Quercus suber</name>
    <name type="common">Cork oak</name>
    <dbReference type="NCBI Taxonomy" id="58331"/>
    <lineage>
        <taxon>Eukaryota</taxon>
        <taxon>Viridiplantae</taxon>
        <taxon>Streptophyta</taxon>
        <taxon>Embryophyta</taxon>
        <taxon>Tracheophyta</taxon>
        <taxon>Spermatophyta</taxon>
        <taxon>Magnoliopsida</taxon>
        <taxon>eudicotyledons</taxon>
        <taxon>Gunneridae</taxon>
        <taxon>Pentapetalae</taxon>
        <taxon>rosids</taxon>
        <taxon>fabids</taxon>
        <taxon>Fagales</taxon>
        <taxon>Fagaceae</taxon>
        <taxon>Quercus</taxon>
    </lineage>
</organism>
<keyword evidence="13" id="KW-0804">Transcription</keyword>
<dbReference type="GO" id="GO:0005524">
    <property type="term" value="F:ATP binding"/>
    <property type="evidence" value="ECO:0007669"/>
    <property type="project" value="InterPro"/>
</dbReference>
<keyword evidence="7" id="KW-0808">Transferase</keyword>
<dbReference type="InterPro" id="IPR006259">
    <property type="entry name" value="Adenyl_kin_sub"/>
</dbReference>
<dbReference type="HAMAP" id="MF_00235">
    <property type="entry name" value="Adenylate_kinase_Adk"/>
    <property type="match status" value="1"/>
</dbReference>
<dbReference type="FunFam" id="3.40.50.2300:FF:000214">
    <property type="entry name" value="Two-component response regulator-like PRR37"/>
    <property type="match status" value="2"/>
</dbReference>
<keyword evidence="11" id="KW-0805">Transcription regulation</keyword>
<dbReference type="PROSITE" id="PS51017">
    <property type="entry name" value="CCT"/>
    <property type="match status" value="1"/>
</dbReference>
<dbReference type="PROSITE" id="PS00113">
    <property type="entry name" value="ADENYLATE_KINASE"/>
    <property type="match status" value="1"/>
</dbReference>
<evidence type="ECO:0000256" key="12">
    <source>
        <dbReference type="ARBA" id="ARBA00023108"/>
    </source>
</evidence>
<reference evidence="21 22" key="1">
    <citation type="journal article" date="2018" name="Sci. Data">
        <title>The draft genome sequence of cork oak.</title>
        <authorList>
            <person name="Ramos A.M."/>
            <person name="Usie A."/>
            <person name="Barbosa P."/>
            <person name="Barros P.M."/>
            <person name="Capote T."/>
            <person name="Chaves I."/>
            <person name="Simoes F."/>
            <person name="Abreu I."/>
            <person name="Carrasquinho I."/>
            <person name="Faro C."/>
            <person name="Guimaraes J.B."/>
            <person name="Mendonca D."/>
            <person name="Nobrega F."/>
            <person name="Rodrigues L."/>
            <person name="Saibo N.J.M."/>
            <person name="Varela M.C."/>
            <person name="Egas C."/>
            <person name="Matos J."/>
            <person name="Miguel C.M."/>
            <person name="Oliveira M.M."/>
            <person name="Ricardo C.P."/>
            <person name="Goncalves S."/>
        </authorList>
    </citation>
    <scope>NUCLEOTIDE SEQUENCE [LARGE SCALE GENOMIC DNA]</scope>
    <source>
        <strain evidence="22">cv. HL8</strain>
    </source>
</reference>
<dbReference type="GO" id="GO:0045892">
    <property type="term" value="P:negative regulation of DNA-templated transcription"/>
    <property type="evidence" value="ECO:0007669"/>
    <property type="project" value="UniProtKB-ARBA"/>
</dbReference>
<comment type="caution">
    <text evidence="21">The sequence shown here is derived from an EMBL/GenBank/DDBJ whole genome shotgun (WGS) entry which is preliminary data.</text>
</comment>
<evidence type="ECO:0000259" key="20">
    <source>
        <dbReference type="PROSITE" id="PS51017"/>
    </source>
</evidence>
<dbReference type="GO" id="GO:0004017">
    <property type="term" value="F:AMP kinase activity"/>
    <property type="evidence" value="ECO:0007669"/>
    <property type="project" value="UniProtKB-EC"/>
</dbReference>
<evidence type="ECO:0000256" key="1">
    <source>
        <dbReference type="ARBA" id="ARBA00000582"/>
    </source>
</evidence>
<evidence type="ECO:0000256" key="14">
    <source>
        <dbReference type="ARBA" id="ARBA00023242"/>
    </source>
</evidence>
<feature type="compositionally biased region" description="Gly residues" evidence="18">
    <location>
        <begin position="1232"/>
        <end position="1244"/>
    </location>
</feature>
<evidence type="ECO:0000256" key="3">
    <source>
        <dbReference type="ARBA" id="ARBA00007220"/>
    </source>
</evidence>
<dbReference type="InterPro" id="IPR001789">
    <property type="entry name" value="Sig_transdc_resp-reg_receiver"/>
</dbReference>
<evidence type="ECO:0000256" key="4">
    <source>
        <dbReference type="ARBA" id="ARBA00010330"/>
    </source>
</evidence>
<dbReference type="GO" id="GO:0007623">
    <property type="term" value="P:circadian rhythm"/>
    <property type="evidence" value="ECO:0007669"/>
    <property type="project" value="UniProtKB-ARBA"/>
</dbReference>
<dbReference type="PRINTS" id="PR00094">
    <property type="entry name" value="ADENYLTKNASE"/>
</dbReference>
<feature type="domain" description="Response regulatory" evidence="19">
    <location>
        <begin position="644"/>
        <end position="760"/>
    </location>
</feature>
<dbReference type="Pfam" id="PF00072">
    <property type="entry name" value="Response_reg"/>
    <property type="match status" value="2"/>
</dbReference>
<dbReference type="SUPFAM" id="SSF52540">
    <property type="entry name" value="P-loop containing nucleoside triphosphate hydrolases"/>
    <property type="match status" value="1"/>
</dbReference>
<comment type="subunit">
    <text evidence="5">Monomer.</text>
</comment>
<dbReference type="SUPFAM" id="SSF52172">
    <property type="entry name" value="CheY-like"/>
    <property type="match status" value="2"/>
</dbReference>
<dbReference type="Gene3D" id="3.40.50.2300">
    <property type="match status" value="2"/>
</dbReference>
<evidence type="ECO:0000256" key="5">
    <source>
        <dbReference type="ARBA" id="ARBA00011245"/>
    </source>
</evidence>
<evidence type="ECO:0000256" key="7">
    <source>
        <dbReference type="ARBA" id="ARBA00022679"/>
    </source>
</evidence>
<dbReference type="InterPro" id="IPR011006">
    <property type="entry name" value="CheY-like_superfamily"/>
</dbReference>
<evidence type="ECO:0000256" key="15">
    <source>
        <dbReference type="ARBA" id="ARBA00031517"/>
    </source>
</evidence>
<evidence type="ECO:0000256" key="16">
    <source>
        <dbReference type="PROSITE-ProRule" id="PRU00169"/>
    </source>
</evidence>
<comment type="similarity">
    <text evidence="3">Belongs to the adenylate kinase family.</text>
</comment>
<dbReference type="Gene3D" id="3.40.50.300">
    <property type="entry name" value="P-loop containing nucleotide triphosphate hydrolases"/>
    <property type="match status" value="1"/>
</dbReference>